<dbReference type="EMBL" id="CP011494">
    <property type="protein sequence ID" value="AKO51960.1"/>
    <property type="molecule type" value="Genomic_DNA"/>
</dbReference>
<dbReference type="InterPro" id="IPR044992">
    <property type="entry name" value="ChyE-like"/>
</dbReference>
<dbReference type="GO" id="GO:0005829">
    <property type="term" value="C:cytosol"/>
    <property type="evidence" value="ECO:0007669"/>
    <property type="project" value="TreeGrafter"/>
</dbReference>
<dbReference type="GO" id="GO:0016740">
    <property type="term" value="F:transferase activity"/>
    <property type="evidence" value="ECO:0007669"/>
    <property type="project" value="UniProtKB-KW"/>
</dbReference>
<feature type="domain" description="Glutamine amidotransferase" evidence="1">
    <location>
        <begin position="24"/>
        <end position="191"/>
    </location>
</feature>
<evidence type="ECO:0000259" key="1">
    <source>
        <dbReference type="Pfam" id="PF00117"/>
    </source>
</evidence>
<dbReference type="Proteomes" id="UP000036406">
    <property type="component" value="Chromosome"/>
</dbReference>
<dbReference type="PANTHER" id="PTHR42695:SF5">
    <property type="entry name" value="GLUTAMINE AMIDOTRANSFERASE YLR126C-RELATED"/>
    <property type="match status" value="1"/>
</dbReference>
<dbReference type="SUPFAM" id="SSF52317">
    <property type="entry name" value="Class I glutamine amidotransferase-like"/>
    <property type="match status" value="1"/>
</dbReference>
<dbReference type="Gene3D" id="3.40.50.880">
    <property type="match status" value="1"/>
</dbReference>
<gene>
    <name evidence="2" type="ORF">ABA45_05595</name>
</gene>
<protein>
    <submittedName>
        <fullName evidence="2">Glutamine amidotransferase</fullName>
    </submittedName>
</protein>
<name>A0A0H4I2S8_9GAMM</name>
<dbReference type="AlphaFoldDB" id="A0A0H4I2S8"/>
<evidence type="ECO:0000313" key="3">
    <source>
        <dbReference type="Proteomes" id="UP000036406"/>
    </source>
</evidence>
<keyword evidence="3" id="KW-1185">Reference proteome</keyword>
<evidence type="ECO:0000313" key="2">
    <source>
        <dbReference type="EMBL" id="AKO51960.1"/>
    </source>
</evidence>
<dbReference type="KEGG" id="mpq:ABA45_05595"/>
<dbReference type="InterPro" id="IPR029062">
    <property type="entry name" value="Class_I_gatase-like"/>
</dbReference>
<dbReference type="PATRIC" id="fig|330734.3.peg.1185"/>
<keyword evidence="2" id="KW-0808">Transferase</keyword>
<dbReference type="CDD" id="cd01741">
    <property type="entry name" value="GATase1_1"/>
    <property type="match status" value="1"/>
</dbReference>
<dbReference type="PANTHER" id="PTHR42695">
    <property type="entry name" value="GLUTAMINE AMIDOTRANSFERASE YLR126C-RELATED"/>
    <property type="match status" value="1"/>
</dbReference>
<dbReference type="STRING" id="330734.ABA45_05595"/>
<accession>A0A0H4I2S8</accession>
<keyword evidence="2" id="KW-0315">Glutamine amidotransferase</keyword>
<proteinExistence type="predicted"/>
<dbReference type="PROSITE" id="PS51273">
    <property type="entry name" value="GATASE_TYPE_1"/>
    <property type="match status" value="1"/>
</dbReference>
<dbReference type="InterPro" id="IPR017926">
    <property type="entry name" value="GATASE"/>
</dbReference>
<sequence length="244" mass="27182">MTLKVGILAAGITPDNLLAEFGSYADMFKDLFKRAGYEFDYATFDVRDDDFPGSASDCDAWIITGSKANVYQDLPWMRRLKLLILDIYKVDRPMLGICFGHQIIAEAFGGSVDKYSEGWGAGLHHYELLPGVSAVKPNSNEFTLSAMHQDQVVVKPDRANVLAFSAFCPFAALQYDNRILTFQAHPEFDVTFETRLVRHLRGQSLPESNADQALEELGAPAATTDSLAIAGWMARFVLRNQENF</sequence>
<dbReference type="Pfam" id="PF00117">
    <property type="entry name" value="GATase"/>
    <property type="match status" value="1"/>
</dbReference>
<dbReference type="RefSeq" id="WP_048384661.1">
    <property type="nucleotide sequence ID" value="NZ_CP011494.1"/>
</dbReference>
<organism evidence="2 3">
    <name type="scientific">Marinobacter psychrophilus</name>
    <dbReference type="NCBI Taxonomy" id="330734"/>
    <lineage>
        <taxon>Bacteria</taxon>
        <taxon>Pseudomonadati</taxon>
        <taxon>Pseudomonadota</taxon>
        <taxon>Gammaproteobacteria</taxon>
        <taxon>Pseudomonadales</taxon>
        <taxon>Marinobacteraceae</taxon>
        <taxon>Marinobacter</taxon>
    </lineage>
</organism>
<reference evidence="2 3" key="1">
    <citation type="submission" date="2015-05" db="EMBL/GenBank/DDBJ databases">
        <title>Complete genome of Marinobacter psychrophilus strain 20041T isolated from sea-ice of the Canadian Basin.</title>
        <authorList>
            <person name="Song L."/>
            <person name="Ren L."/>
            <person name="Yu Y."/>
            <person name="Wang X."/>
        </authorList>
    </citation>
    <scope>NUCLEOTIDE SEQUENCE [LARGE SCALE GENOMIC DNA]</scope>
    <source>
        <strain evidence="2 3">20041</strain>
    </source>
</reference>